<dbReference type="PANTHER" id="PTHR45266:SF3">
    <property type="entry name" value="OXALOACETATE DECARBOXYLASE ALPHA CHAIN"/>
    <property type="match status" value="1"/>
</dbReference>
<evidence type="ECO:0000259" key="2">
    <source>
        <dbReference type="PROSITE" id="PS50968"/>
    </source>
</evidence>
<sequence>MLEKDKTLRNFTIGGIYYKTSLTNKFKNREPYEEPNTNLVKAFIPGTIVEIKVKHGQKVLEGEPLLLLEAMKMRNIIIAPKDARIKKLWVKVNDLVSRNQLLIELY</sequence>
<dbReference type="PROSITE" id="PS00188">
    <property type="entry name" value="BIOTIN"/>
    <property type="match status" value="1"/>
</dbReference>
<evidence type="ECO:0000256" key="1">
    <source>
        <dbReference type="ARBA" id="ARBA00023267"/>
    </source>
</evidence>
<dbReference type="InterPro" id="IPR001882">
    <property type="entry name" value="Biotin_BS"/>
</dbReference>
<dbReference type="AlphaFoldDB" id="A0A3B0V908"/>
<evidence type="ECO:0000313" key="3">
    <source>
        <dbReference type="EMBL" id="VAW28414.1"/>
    </source>
</evidence>
<name>A0A3B0V908_9ZZZZ</name>
<keyword evidence="1" id="KW-0092">Biotin</keyword>
<dbReference type="CDD" id="cd06850">
    <property type="entry name" value="biotinyl_domain"/>
    <property type="match status" value="1"/>
</dbReference>
<protein>
    <recommendedName>
        <fullName evidence="2">Lipoyl-binding domain-containing protein</fullName>
    </recommendedName>
</protein>
<accession>A0A3B0V908</accession>
<dbReference type="InterPro" id="IPR050709">
    <property type="entry name" value="Biotin_Carboxyl_Carrier/Decarb"/>
</dbReference>
<dbReference type="SUPFAM" id="SSF51230">
    <property type="entry name" value="Single hybrid motif"/>
    <property type="match status" value="1"/>
</dbReference>
<dbReference type="InterPro" id="IPR011053">
    <property type="entry name" value="Single_hybrid_motif"/>
</dbReference>
<dbReference type="PROSITE" id="PS50968">
    <property type="entry name" value="BIOTINYL_LIPOYL"/>
    <property type="match status" value="1"/>
</dbReference>
<dbReference type="InterPro" id="IPR000089">
    <property type="entry name" value="Biotin_lipoyl"/>
</dbReference>
<organism evidence="3">
    <name type="scientific">hydrothermal vent metagenome</name>
    <dbReference type="NCBI Taxonomy" id="652676"/>
    <lineage>
        <taxon>unclassified sequences</taxon>
        <taxon>metagenomes</taxon>
        <taxon>ecological metagenomes</taxon>
    </lineage>
</organism>
<proteinExistence type="predicted"/>
<dbReference type="EMBL" id="UOET01000236">
    <property type="protein sequence ID" value="VAW28414.1"/>
    <property type="molecule type" value="Genomic_DNA"/>
</dbReference>
<reference evidence="3" key="1">
    <citation type="submission" date="2018-06" db="EMBL/GenBank/DDBJ databases">
        <authorList>
            <person name="Zhirakovskaya E."/>
        </authorList>
    </citation>
    <scope>NUCLEOTIDE SEQUENCE</scope>
</reference>
<dbReference type="Gene3D" id="2.40.50.100">
    <property type="match status" value="1"/>
</dbReference>
<dbReference type="Pfam" id="PF00364">
    <property type="entry name" value="Biotin_lipoyl"/>
    <property type="match status" value="1"/>
</dbReference>
<dbReference type="PANTHER" id="PTHR45266">
    <property type="entry name" value="OXALOACETATE DECARBOXYLASE ALPHA CHAIN"/>
    <property type="match status" value="1"/>
</dbReference>
<dbReference type="FunFam" id="2.40.50.100:FF:000003">
    <property type="entry name" value="Acetyl-CoA carboxylase biotin carboxyl carrier protein"/>
    <property type="match status" value="1"/>
</dbReference>
<feature type="domain" description="Lipoyl-binding" evidence="2">
    <location>
        <begin position="31"/>
        <end position="106"/>
    </location>
</feature>
<gene>
    <name evidence="3" type="ORF">MNBD_BACTEROID07-1296</name>
</gene>